<keyword evidence="3" id="KW-0436">Ligase</keyword>
<sequence>MVLRPFDETGVERDEAGIKRYVDLPDSVVAMLRASVHRDPDAEAVVEVDGPRLTYRQLWDGAARVAGGLRAGGVERGDRVAIRLGNGVDWVLGFLGALMAGGVAVPVNIRFTDDEARYVIEDSGSRLVLAPGRPLPQGEPYVEEGLRRDELAAIFYTSGTTGFPKGAMTSHENFLTNIENARRVVGLPREDPTLRNLISVPLFHVTGCNSQLLPTLQCGAAAVIMPTFEVGRFLRVIPEERIAIVTTVPAIFWLAINQAEFPRIDVSGVRYTTYGGAPIAPDLVQAIQRSFPEARVGNGFGLSETSSISTFLPHEYASTHADSVGFPAPVVDLDLADADPETGVGELLIRGAQVVQGYWNKPEATVQAFTDGWLHSGDLARIDDDGFVYIVDRAKDMINRGGENVYCVEVENVLAAAPGVFEVAVVGVPDQMMGEKVGAVVVPQPGIDFDVDEFLGFVRTRLADFKAPQYVVVRSAALPRNPGGKVLKPVLRTETEWGSPLR</sequence>
<dbReference type="PANTHER" id="PTHR43201:SF32">
    <property type="entry name" value="2-SUCCINYLBENZOATE--COA LIGASE, CHLOROPLASTIC_PEROXISOMAL"/>
    <property type="match status" value="1"/>
</dbReference>
<evidence type="ECO:0000259" key="2">
    <source>
        <dbReference type="Pfam" id="PF13193"/>
    </source>
</evidence>
<dbReference type="STRING" id="1146883.BLASA_4626"/>
<dbReference type="Pfam" id="PF00501">
    <property type="entry name" value="AMP-binding"/>
    <property type="match status" value="2"/>
</dbReference>
<keyword evidence="4" id="KW-1185">Reference proteome</keyword>
<evidence type="ECO:0000313" key="3">
    <source>
        <dbReference type="EMBL" id="CCG05425.1"/>
    </source>
</evidence>
<dbReference type="InterPro" id="IPR045851">
    <property type="entry name" value="AMP-bd_C_sf"/>
</dbReference>
<feature type="domain" description="AMP-dependent synthetase/ligase" evidence="1">
    <location>
        <begin position="33"/>
        <end position="130"/>
    </location>
</feature>
<dbReference type="RefSeq" id="WP_014378292.1">
    <property type="nucleotide sequence ID" value="NC_016943.1"/>
</dbReference>
<protein>
    <submittedName>
        <fullName evidence="3">Putative fatty-acid--CoA ligase</fullName>
    </submittedName>
</protein>
<reference evidence="3 4" key="1">
    <citation type="journal article" date="2012" name="J. Bacteriol.">
        <title>Genome Sequence of Blastococcus saxobsidens DD2, a Stone-Inhabiting Bacterium.</title>
        <authorList>
            <person name="Chouaia B."/>
            <person name="Crotti E."/>
            <person name="Brusetti L."/>
            <person name="Daffonchio D."/>
            <person name="Essoussi I."/>
            <person name="Nouioui I."/>
            <person name="Sbissi I."/>
            <person name="Ghodhbane-Gtari F."/>
            <person name="Gtari M."/>
            <person name="Vacherie B."/>
            <person name="Barbe V."/>
            <person name="Medigue C."/>
            <person name="Gury J."/>
            <person name="Pujic P."/>
            <person name="Normand P."/>
        </authorList>
    </citation>
    <scope>NUCLEOTIDE SEQUENCE [LARGE SCALE GENOMIC DNA]</scope>
    <source>
        <strain evidence="3 4">DD2</strain>
    </source>
</reference>
<dbReference type="Pfam" id="PF13193">
    <property type="entry name" value="AMP-binding_C"/>
    <property type="match status" value="1"/>
</dbReference>
<dbReference type="AlphaFoldDB" id="H6RRE3"/>
<dbReference type="InterPro" id="IPR042099">
    <property type="entry name" value="ANL_N_sf"/>
</dbReference>
<dbReference type="SUPFAM" id="SSF56801">
    <property type="entry name" value="Acetyl-CoA synthetase-like"/>
    <property type="match status" value="1"/>
</dbReference>
<gene>
    <name evidence="3" type="ordered locus">BLASA_4626</name>
</gene>
<dbReference type="HOGENOM" id="CLU_000022_59_0_11"/>
<dbReference type="PROSITE" id="PS00455">
    <property type="entry name" value="AMP_BINDING"/>
    <property type="match status" value="1"/>
</dbReference>
<name>H6RRE3_BLASD</name>
<dbReference type="Gene3D" id="3.30.300.30">
    <property type="match status" value="1"/>
</dbReference>
<reference evidence="4" key="2">
    <citation type="submission" date="2012-02" db="EMBL/GenBank/DDBJ databases">
        <title>Complete genome sequence of Blastococcus saxobsidens strain DD2.</title>
        <authorList>
            <person name="Genoscope."/>
        </authorList>
    </citation>
    <scope>NUCLEOTIDE SEQUENCE [LARGE SCALE GENOMIC DNA]</scope>
    <source>
        <strain evidence="4">DD2</strain>
    </source>
</reference>
<dbReference type="InterPro" id="IPR000873">
    <property type="entry name" value="AMP-dep_synth/lig_dom"/>
</dbReference>
<dbReference type="GO" id="GO:0031956">
    <property type="term" value="F:medium-chain fatty acid-CoA ligase activity"/>
    <property type="evidence" value="ECO:0007669"/>
    <property type="project" value="TreeGrafter"/>
</dbReference>
<dbReference type="EMBL" id="FO117623">
    <property type="protein sequence ID" value="CCG05425.1"/>
    <property type="molecule type" value="Genomic_DNA"/>
</dbReference>
<accession>H6RRE3</accession>
<dbReference type="eggNOG" id="COG0318">
    <property type="taxonomic scope" value="Bacteria"/>
</dbReference>
<dbReference type="Proteomes" id="UP000007517">
    <property type="component" value="Chromosome"/>
</dbReference>
<dbReference type="InterPro" id="IPR020845">
    <property type="entry name" value="AMP-binding_CS"/>
</dbReference>
<dbReference type="OrthoDB" id="9803968at2"/>
<dbReference type="GO" id="GO:0006631">
    <property type="term" value="P:fatty acid metabolic process"/>
    <property type="evidence" value="ECO:0007669"/>
    <property type="project" value="TreeGrafter"/>
</dbReference>
<evidence type="ECO:0000259" key="1">
    <source>
        <dbReference type="Pfam" id="PF00501"/>
    </source>
</evidence>
<evidence type="ECO:0000313" key="4">
    <source>
        <dbReference type="Proteomes" id="UP000007517"/>
    </source>
</evidence>
<dbReference type="KEGG" id="bsd:BLASA_4626"/>
<organism evidence="3 4">
    <name type="scientific">Blastococcus saxobsidens (strain DD2)</name>
    <dbReference type="NCBI Taxonomy" id="1146883"/>
    <lineage>
        <taxon>Bacteria</taxon>
        <taxon>Bacillati</taxon>
        <taxon>Actinomycetota</taxon>
        <taxon>Actinomycetes</taxon>
        <taxon>Geodermatophilales</taxon>
        <taxon>Geodermatophilaceae</taxon>
        <taxon>Blastococcus</taxon>
    </lineage>
</organism>
<dbReference type="Gene3D" id="3.40.50.12780">
    <property type="entry name" value="N-terminal domain of ligase-like"/>
    <property type="match status" value="1"/>
</dbReference>
<feature type="domain" description="AMP-dependent synthetase/ligase" evidence="1">
    <location>
        <begin position="141"/>
        <end position="359"/>
    </location>
</feature>
<feature type="domain" description="AMP-binding enzyme C-terminal" evidence="2">
    <location>
        <begin position="409"/>
        <end position="485"/>
    </location>
</feature>
<dbReference type="InterPro" id="IPR025110">
    <property type="entry name" value="AMP-bd_C"/>
</dbReference>
<proteinExistence type="predicted"/>
<dbReference type="PANTHER" id="PTHR43201">
    <property type="entry name" value="ACYL-COA SYNTHETASE"/>
    <property type="match status" value="1"/>
</dbReference>